<accession>A0A6J5LKK5</accession>
<name>A0A6J5LKK5_9CAUD</name>
<gene>
    <name evidence="1" type="ORF">UFOVP127_188</name>
    <name evidence="2" type="ORF">UFOVP276_51</name>
</gene>
<protein>
    <submittedName>
        <fullName evidence="2">Uncharacterized protein</fullName>
    </submittedName>
</protein>
<reference evidence="2" key="1">
    <citation type="submission" date="2020-04" db="EMBL/GenBank/DDBJ databases">
        <authorList>
            <person name="Chiriac C."/>
            <person name="Salcher M."/>
            <person name="Ghai R."/>
            <person name="Kavagutti S V."/>
        </authorList>
    </citation>
    <scope>NUCLEOTIDE SEQUENCE</scope>
</reference>
<proteinExistence type="predicted"/>
<organism evidence="2">
    <name type="scientific">uncultured Caudovirales phage</name>
    <dbReference type="NCBI Taxonomy" id="2100421"/>
    <lineage>
        <taxon>Viruses</taxon>
        <taxon>Duplodnaviria</taxon>
        <taxon>Heunggongvirae</taxon>
        <taxon>Uroviricota</taxon>
        <taxon>Caudoviricetes</taxon>
        <taxon>Peduoviridae</taxon>
        <taxon>Maltschvirus</taxon>
        <taxon>Maltschvirus maltsch</taxon>
    </lineage>
</organism>
<dbReference type="EMBL" id="LR796294">
    <property type="protein sequence ID" value="CAB4135034.1"/>
    <property type="molecule type" value="Genomic_DNA"/>
</dbReference>
<sequence length="173" mass="19816">MSQQLQGLAGVSGGATSPIFNSFIQTVRFFMRDHPQLNRLVKGQEHSDRMIAWAIMDFLSDWAGTPPNLGYMTLEEMFYRHYQSFALRGTCVALLQSIGILQTRNQLQFSDGGISVDANNKAPMWMQWIRDFSTKYEQEKVQKKVAINIANMMTSFSGVHSEYFFVNGWYGVY</sequence>
<dbReference type="EMBL" id="LR796249">
    <property type="protein sequence ID" value="CAB4131629.1"/>
    <property type="molecule type" value="Genomic_DNA"/>
</dbReference>
<evidence type="ECO:0000313" key="2">
    <source>
        <dbReference type="EMBL" id="CAB4135034.1"/>
    </source>
</evidence>
<evidence type="ECO:0000313" key="1">
    <source>
        <dbReference type="EMBL" id="CAB4131629.1"/>
    </source>
</evidence>